<keyword evidence="10" id="KW-0325">Glycoprotein</keyword>
<dbReference type="EMBL" id="SRLO01000879">
    <property type="protein sequence ID" value="TNN44873.1"/>
    <property type="molecule type" value="Genomic_DNA"/>
</dbReference>
<evidence type="ECO:0000256" key="3">
    <source>
        <dbReference type="ARBA" id="ARBA00022676"/>
    </source>
</evidence>
<evidence type="ECO:0000313" key="12">
    <source>
        <dbReference type="EMBL" id="TNN44873.1"/>
    </source>
</evidence>
<reference evidence="12 13" key="1">
    <citation type="submission" date="2019-03" db="EMBL/GenBank/DDBJ databases">
        <title>First draft genome of Liparis tanakae, snailfish: a comprehensive survey of snailfish specific genes.</title>
        <authorList>
            <person name="Kim W."/>
            <person name="Song I."/>
            <person name="Jeong J.-H."/>
            <person name="Kim D."/>
            <person name="Kim S."/>
            <person name="Ryu S."/>
            <person name="Song J.Y."/>
            <person name="Lee S.K."/>
        </authorList>
    </citation>
    <scope>NUCLEOTIDE SEQUENCE [LARGE SCALE GENOMIC DNA]</scope>
    <source>
        <tissue evidence="12">Muscle</tissue>
    </source>
</reference>
<sequence>MNCGIMPYAVRVARLAELEHLSGGLDLLPSGQPGPSQPNRYKRRLTVAAGASPKRAKTATLASRVELMATELAQVKSLLRALHPSAVETEESVPPAAEQSLEDDIISVAASANLFTEYSDGRGTQASIPGSHLSVHNRSEEAAEDGSIGAVIRMALARLQLDIQQPEPSQASAFFRRTSTPAAFSVPPSVDYVRELHACWRDTSNLSRPTADSRILASMQDAAKCGLERMPAIEPTIASLIVSPEETLRPEVRCPRPQCRVTDELLSQAYNTAARMGRIGNSLSHLMLALSESLQQATPDASVSSLSDASLQAFGLMSRELGRLMSTLVHTRRQVWLAQSPLSETCRRTLRSVPVEPGEMFGSAAIQALQRTVQAGETRQQFSNLRRDMPPPRRVSRGPTSAPRDYSQPQARPNSRHGPQRPAERPIRLQREAANRLPSRLNDAPVRGYEEDVGNKTTMRFFYPESASYNPGLHNEPGTLMVLVPFKQQDLRWLKEILYNEKRVRKGFWKPPPQIWLGDMSKIRVLDPHFLHQTADRLLRIPLYPKSKQAAQ</sequence>
<keyword evidence="13" id="KW-1185">Reference proteome</keyword>
<dbReference type="GO" id="GO:0008373">
    <property type="term" value="F:sialyltransferase activity"/>
    <property type="evidence" value="ECO:0007669"/>
    <property type="project" value="InterPro"/>
</dbReference>
<comment type="similarity">
    <text evidence="2">Belongs to the glycosyltransferase 29 family.</text>
</comment>
<feature type="compositionally biased region" description="Polar residues" evidence="11">
    <location>
        <begin position="372"/>
        <end position="384"/>
    </location>
</feature>
<dbReference type="PANTHER" id="PTHR13713">
    <property type="entry name" value="SIALYLTRANSFERASE"/>
    <property type="match status" value="1"/>
</dbReference>
<evidence type="ECO:0000256" key="5">
    <source>
        <dbReference type="ARBA" id="ARBA00022692"/>
    </source>
</evidence>
<comment type="caution">
    <text evidence="12">The sequence shown here is derived from an EMBL/GenBank/DDBJ whole genome shotgun (WGS) entry which is preliminary data.</text>
</comment>
<keyword evidence="7" id="KW-1133">Transmembrane helix</keyword>
<keyword evidence="8" id="KW-0333">Golgi apparatus</keyword>
<dbReference type="Pfam" id="PF00777">
    <property type="entry name" value="Glyco_transf_29"/>
    <property type="match status" value="1"/>
</dbReference>
<name>A0A4Z2FVN2_9TELE</name>
<keyword evidence="5" id="KW-0812">Transmembrane</keyword>
<keyword evidence="3 12" id="KW-0328">Glycosyltransferase</keyword>
<dbReference type="Proteomes" id="UP000314294">
    <property type="component" value="Unassembled WGS sequence"/>
</dbReference>
<evidence type="ECO:0000256" key="6">
    <source>
        <dbReference type="ARBA" id="ARBA00022968"/>
    </source>
</evidence>
<dbReference type="Gene3D" id="3.90.1480.20">
    <property type="entry name" value="Glycosyl transferase family 29"/>
    <property type="match status" value="1"/>
</dbReference>
<comment type="subcellular location">
    <subcellularLocation>
        <location evidence="1">Golgi apparatus membrane</location>
        <topology evidence="1">Single-pass type II membrane protein</topology>
    </subcellularLocation>
</comment>
<evidence type="ECO:0000256" key="1">
    <source>
        <dbReference type="ARBA" id="ARBA00004323"/>
    </source>
</evidence>
<protein>
    <submittedName>
        <fullName evidence="12">CMP-N-acetylneuraminate-beta-galactosamide-alpha-2,3-sialyltransferase 4</fullName>
    </submittedName>
</protein>
<dbReference type="GO" id="GO:0009247">
    <property type="term" value="P:glycolipid biosynthetic process"/>
    <property type="evidence" value="ECO:0007669"/>
    <property type="project" value="TreeGrafter"/>
</dbReference>
<keyword evidence="6" id="KW-0735">Signal-anchor</keyword>
<dbReference type="InterPro" id="IPR001675">
    <property type="entry name" value="Glyco_trans_29"/>
</dbReference>
<dbReference type="AlphaFoldDB" id="A0A4Z2FVN2"/>
<proteinExistence type="inferred from homology"/>
<evidence type="ECO:0000256" key="11">
    <source>
        <dbReference type="SAM" id="MobiDB-lite"/>
    </source>
</evidence>
<dbReference type="OrthoDB" id="7756796at2759"/>
<evidence type="ECO:0000256" key="9">
    <source>
        <dbReference type="ARBA" id="ARBA00023136"/>
    </source>
</evidence>
<evidence type="ECO:0000256" key="7">
    <source>
        <dbReference type="ARBA" id="ARBA00022989"/>
    </source>
</evidence>
<evidence type="ECO:0000256" key="10">
    <source>
        <dbReference type="ARBA" id="ARBA00023180"/>
    </source>
</evidence>
<evidence type="ECO:0000256" key="2">
    <source>
        <dbReference type="ARBA" id="ARBA00006003"/>
    </source>
</evidence>
<gene>
    <name evidence="12" type="primary">ST3GAL4</name>
    <name evidence="12" type="ORF">EYF80_044923</name>
</gene>
<evidence type="ECO:0000256" key="4">
    <source>
        <dbReference type="ARBA" id="ARBA00022679"/>
    </source>
</evidence>
<dbReference type="InterPro" id="IPR038578">
    <property type="entry name" value="GT29-like_sf"/>
</dbReference>
<feature type="region of interest" description="Disordered" evidence="11">
    <location>
        <begin position="372"/>
        <end position="427"/>
    </location>
</feature>
<keyword evidence="4 12" id="KW-0808">Transferase</keyword>
<accession>A0A4Z2FVN2</accession>
<dbReference type="PANTHER" id="PTHR13713:SF95">
    <property type="entry name" value="CMP-N-ACETYLNEURAMINATE-BETA-GALACTOSAMIDE- ALPHA-2,3-SIALYLTRANSFERASE 4 ISOFORM 1"/>
    <property type="match status" value="1"/>
</dbReference>
<evidence type="ECO:0000313" key="13">
    <source>
        <dbReference type="Proteomes" id="UP000314294"/>
    </source>
</evidence>
<organism evidence="12 13">
    <name type="scientific">Liparis tanakae</name>
    <name type="common">Tanaka's snailfish</name>
    <dbReference type="NCBI Taxonomy" id="230148"/>
    <lineage>
        <taxon>Eukaryota</taxon>
        <taxon>Metazoa</taxon>
        <taxon>Chordata</taxon>
        <taxon>Craniata</taxon>
        <taxon>Vertebrata</taxon>
        <taxon>Euteleostomi</taxon>
        <taxon>Actinopterygii</taxon>
        <taxon>Neopterygii</taxon>
        <taxon>Teleostei</taxon>
        <taxon>Neoteleostei</taxon>
        <taxon>Acanthomorphata</taxon>
        <taxon>Eupercaria</taxon>
        <taxon>Perciformes</taxon>
        <taxon>Cottioidei</taxon>
        <taxon>Cottales</taxon>
        <taxon>Liparidae</taxon>
        <taxon>Liparis</taxon>
    </lineage>
</organism>
<evidence type="ECO:0000256" key="8">
    <source>
        <dbReference type="ARBA" id="ARBA00023034"/>
    </source>
</evidence>
<keyword evidence="9" id="KW-0472">Membrane</keyword>
<dbReference type="GO" id="GO:0000139">
    <property type="term" value="C:Golgi membrane"/>
    <property type="evidence" value="ECO:0007669"/>
    <property type="project" value="UniProtKB-SubCell"/>
</dbReference>
<dbReference type="InterPro" id="IPR051142">
    <property type="entry name" value="Glycosyltransferase_29"/>
</dbReference>